<keyword evidence="6" id="KW-1185">Reference proteome</keyword>
<dbReference type="PIRSF" id="PIRSF000126">
    <property type="entry name" value="11-beta-HSD1"/>
    <property type="match status" value="1"/>
</dbReference>
<name>A0ABM7MQS6_9BURK</name>
<dbReference type="PANTHER" id="PTHR44196">
    <property type="entry name" value="DEHYDROGENASE/REDUCTASE SDR FAMILY MEMBER 7B"/>
    <property type="match status" value="1"/>
</dbReference>
<gene>
    <name evidence="5" type="ORF">MIZ03_3366</name>
</gene>
<keyword evidence="2" id="KW-0560">Oxidoreductase</keyword>
<dbReference type="SMART" id="SM00822">
    <property type="entry name" value="PKS_KR"/>
    <property type="match status" value="1"/>
</dbReference>
<dbReference type="NCBIfam" id="NF006565">
    <property type="entry name" value="PRK09072.1"/>
    <property type="match status" value="1"/>
</dbReference>
<evidence type="ECO:0000259" key="4">
    <source>
        <dbReference type="SMART" id="SM00822"/>
    </source>
</evidence>
<reference evidence="5 6" key="1">
    <citation type="journal article" date="2021" name="Microbiol. Spectr.">
        <title>A Single Bacterium Capable of Oxidation and Reduction of Iron at Circumneutral pH.</title>
        <authorList>
            <person name="Kato S."/>
            <person name="Ohkuma M."/>
        </authorList>
    </citation>
    <scope>NUCLEOTIDE SEQUENCE [LARGE SCALE GENOMIC DNA]</scope>
    <source>
        <strain evidence="5 6">MIZ03</strain>
    </source>
</reference>
<dbReference type="InterPro" id="IPR057326">
    <property type="entry name" value="KR_dom"/>
</dbReference>
<comment type="similarity">
    <text evidence="1 3">Belongs to the short-chain dehydrogenases/reductases (SDR) family.</text>
</comment>
<dbReference type="PRINTS" id="PR00080">
    <property type="entry name" value="SDRFAMILY"/>
</dbReference>
<evidence type="ECO:0000256" key="3">
    <source>
        <dbReference type="RuleBase" id="RU000363"/>
    </source>
</evidence>
<evidence type="ECO:0000256" key="1">
    <source>
        <dbReference type="ARBA" id="ARBA00006484"/>
    </source>
</evidence>
<evidence type="ECO:0000313" key="5">
    <source>
        <dbReference type="EMBL" id="BCO28460.1"/>
    </source>
</evidence>
<dbReference type="InterPro" id="IPR002347">
    <property type="entry name" value="SDR_fam"/>
</dbReference>
<feature type="domain" description="Ketoreductase" evidence="4">
    <location>
        <begin position="6"/>
        <end position="181"/>
    </location>
</feature>
<dbReference type="PANTHER" id="PTHR44196:SF1">
    <property type="entry name" value="DEHYDROGENASE_REDUCTASE SDR FAMILY MEMBER 7B"/>
    <property type="match status" value="1"/>
</dbReference>
<dbReference type="RefSeq" id="WP_223904413.1">
    <property type="nucleotide sequence ID" value="NZ_AP024238.1"/>
</dbReference>
<organism evidence="5 6">
    <name type="scientific">Rhodoferax lithotrophicus</name>
    <dbReference type="NCBI Taxonomy" id="2798804"/>
    <lineage>
        <taxon>Bacteria</taxon>
        <taxon>Pseudomonadati</taxon>
        <taxon>Pseudomonadota</taxon>
        <taxon>Betaproteobacteria</taxon>
        <taxon>Burkholderiales</taxon>
        <taxon>Comamonadaceae</taxon>
        <taxon>Rhodoferax</taxon>
    </lineage>
</organism>
<protein>
    <submittedName>
        <fullName evidence="5">3-phenylpropionate-dihydrodiol/cinnamic acid-dihydrodiol dehydrogenase</fullName>
    </submittedName>
</protein>
<dbReference type="InterPro" id="IPR020904">
    <property type="entry name" value="Sc_DH/Rdtase_CS"/>
</dbReference>
<dbReference type="PRINTS" id="PR00081">
    <property type="entry name" value="GDHRDH"/>
</dbReference>
<accession>A0ABM7MQS6</accession>
<dbReference type="InterPro" id="IPR036291">
    <property type="entry name" value="NAD(P)-bd_dom_sf"/>
</dbReference>
<dbReference type="Pfam" id="PF00106">
    <property type="entry name" value="adh_short"/>
    <property type="match status" value="1"/>
</dbReference>
<sequence>MQLNSARVVLTGASGGLGQTLAQQLVQHGAHVLLAGRDAAKLQALANRLGSASHICVADLTQTQGVADLTQAAQTFKANVLINNAGISAFGLLQDQTWDTVEQVIQTNLMAPLRLTHALLPHLLSQPQASIVNVGSAFGSLPFAGFAAYSSAKAGLRGFSQSLRRELANSQVHVLHVAPRAINTALNSPAVNALNRALGNTSDSPEAVATHLLNALAQNRSELHIGFPERLFAWLNGFAPALIDRGLAGKLATIQQHAQTPQP</sequence>
<dbReference type="SUPFAM" id="SSF51735">
    <property type="entry name" value="NAD(P)-binding Rossmann-fold domains"/>
    <property type="match status" value="1"/>
</dbReference>
<dbReference type="Gene3D" id="3.40.50.720">
    <property type="entry name" value="NAD(P)-binding Rossmann-like Domain"/>
    <property type="match status" value="1"/>
</dbReference>
<dbReference type="PROSITE" id="PS00061">
    <property type="entry name" value="ADH_SHORT"/>
    <property type="match status" value="1"/>
</dbReference>
<evidence type="ECO:0000313" key="6">
    <source>
        <dbReference type="Proteomes" id="UP000824366"/>
    </source>
</evidence>
<dbReference type="Proteomes" id="UP000824366">
    <property type="component" value="Chromosome"/>
</dbReference>
<evidence type="ECO:0000256" key="2">
    <source>
        <dbReference type="ARBA" id="ARBA00023002"/>
    </source>
</evidence>
<proteinExistence type="inferred from homology"/>
<dbReference type="EMBL" id="AP024238">
    <property type="protein sequence ID" value="BCO28460.1"/>
    <property type="molecule type" value="Genomic_DNA"/>
</dbReference>